<dbReference type="PANTHER" id="PTHR12936:SF0">
    <property type="entry name" value="ANAPHASE-PROMOTING COMPLEX SUBUNIT 10"/>
    <property type="match status" value="1"/>
</dbReference>
<dbReference type="EMBL" id="JARKHS020028882">
    <property type="protein sequence ID" value="KAK8763892.1"/>
    <property type="molecule type" value="Genomic_DNA"/>
</dbReference>
<evidence type="ECO:0000256" key="3">
    <source>
        <dbReference type="ARBA" id="ARBA00022618"/>
    </source>
</evidence>
<keyword evidence="9" id="KW-1185">Reference proteome</keyword>
<dbReference type="Proteomes" id="UP001321473">
    <property type="component" value="Unassembled WGS sequence"/>
</dbReference>
<gene>
    <name evidence="8" type="ORF">V5799_033499</name>
</gene>
<evidence type="ECO:0000256" key="4">
    <source>
        <dbReference type="ARBA" id="ARBA00022776"/>
    </source>
</evidence>
<dbReference type="GO" id="GO:0005680">
    <property type="term" value="C:anaphase-promoting complex"/>
    <property type="evidence" value="ECO:0007669"/>
    <property type="project" value="InterPro"/>
</dbReference>
<accession>A0AAQ4DN52</accession>
<dbReference type="GO" id="GO:0031145">
    <property type="term" value="P:anaphase-promoting complex-dependent catabolic process"/>
    <property type="evidence" value="ECO:0007669"/>
    <property type="project" value="InterPro"/>
</dbReference>
<keyword evidence="3" id="KW-0132">Cell division</keyword>
<keyword evidence="6" id="KW-0131">Cell cycle</keyword>
<dbReference type="AlphaFoldDB" id="A0AAQ4DN52"/>
<keyword evidence="4" id="KW-0498">Mitosis</keyword>
<evidence type="ECO:0000313" key="8">
    <source>
        <dbReference type="EMBL" id="KAK8763892.1"/>
    </source>
</evidence>
<evidence type="ECO:0000313" key="9">
    <source>
        <dbReference type="Proteomes" id="UP001321473"/>
    </source>
</evidence>
<feature type="domain" description="DOC" evidence="7">
    <location>
        <begin position="262"/>
        <end position="369"/>
    </location>
</feature>
<comment type="caution">
    <text evidence="8">The sequence shown here is derived from an EMBL/GenBank/DDBJ whole genome shotgun (WGS) entry which is preliminary data.</text>
</comment>
<sequence>MERVAAKEKLMALPKEQRTEEQADLLTANTNRSCRTPVMKQQQGTVVRIEERFEQERIKDDGTRNTESFKLSSKTLAFAEKKRPQLHAATKLTKQEMTPGAGKEQLTVQPTDQDLEKEASLFTARTYRSCRTPITKMQGAMVRREECVGQGNAKDSSARITGSLKLKPRALVFTVEKHTELHAISELRKRAVGLSAGKEQLAVQPTQQESDEQSGLLTPLTYRSCRAPITKHQGAVIHSEASFEQGGDKGDYALDDSGASHPRVAVGSGDVCDPSHLEKEGKVREVGGQAIWSLSSYKPDYGIDNLRDNSVDTYWQSEGRQPHMVNIQFQRKTTIEAIYIYVDYTRDDSFTPREYVFPITCRVGIPRLL</sequence>
<evidence type="ECO:0000256" key="2">
    <source>
        <dbReference type="ARBA" id="ARBA00013927"/>
    </source>
</evidence>
<evidence type="ECO:0000256" key="5">
    <source>
        <dbReference type="ARBA" id="ARBA00022786"/>
    </source>
</evidence>
<comment type="similarity">
    <text evidence="1">Belongs to the APC10 family.</text>
</comment>
<reference evidence="8 9" key="1">
    <citation type="journal article" date="2023" name="Arcadia Sci">
        <title>De novo assembly of a long-read Amblyomma americanum tick genome.</title>
        <authorList>
            <person name="Chou S."/>
            <person name="Poskanzer K.E."/>
            <person name="Rollins M."/>
            <person name="Thuy-Boun P.S."/>
        </authorList>
    </citation>
    <scope>NUCLEOTIDE SEQUENCE [LARGE SCALE GENOMIC DNA]</scope>
    <source>
        <strain evidence="8">F_SG_1</strain>
        <tissue evidence="8">Salivary glands</tissue>
    </source>
</reference>
<dbReference type="SUPFAM" id="SSF49785">
    <property type="entry name" value="Galactose-binding domain-like"/>
    <property type="match status" value="1"/>
</dbReference>
<dbReference type="GO" id="GO:0070979">
    <property type="term" value="P:protein K11-linked ubiquitination"/>
    <property type="evidence" value="ECO:0007669"/>
    <property type="project" value="TreeGrafter"/>
</dbReference>
<dbReference type="InterPro" id="IPR008979">
    <property type="entry name" value="Galactose-bd-like_sf"/>
</dbReference>
<dbReference type="PROSITE" id="PS51284">
    <property type="entry name" value="DOC"/>
    <property type="match status" value="1"/>
</dbReference>
<organism evidence="8 9">
    <name type="scientific">Amblyomma americanum</name>
    <name type="common">Lone star tick</name>
    <dbReference type="NCBI Taxonomy" id="6943"/>
    <lineage>
        <taxon>Eukaryota</taxon>
        <taxon>Metazoa</taxon>
        <taxon>Ecdysozoa</taxon>
        <taxon>Arthropoda</taxon>
        <taxon>Chelicerata</taxon>
        <taxon>Arachnida</taxon>
        <taxon>Acari</taxon>
        <taxon>Parasitiformes</taxon>
        <taxon>Ixodida</taxon>
        <taxon>Ixodoidea</taxon>
        <taxon>Ixodidae</taxon>
        <taxon>Amblyomminae</taxon>
        <taxon>Amblyomma</taxon>
    </lineage>
</organism>
<name>A0AAQ4DN52_AMBAM</name>
<evidence type="ECO:0000256" key="6">
    <source>
        <dbReference type="ARBA" id="ARBA00023306"/>
    </source>
</evidence>
<evidence type="ECO:0000256" key="1">
    <source>
        <dbReference type="ARBA" id="ARBA00006762"/>
    </source>
</evidence>
<keyword evidence="5" id="KW-0833">Ubl conjugation pathway</keyword>
<dbReference type="GO" id="GO:0051301">
    <property type="term" value="P:cell division"/>
    <property type="evidence" value="ECO:0007669"/>
    <property type="project" value="UniProtKB-KW"/>
</dbReference>
<dbReference type="Gene3D" id="2.60.120.260">
    <property type="entry name" value="Galactose-binding domain-like"/>
    <property type="match status" value="1"/>
</dbReference>
<evidence type="ECO:0000259" key="7">
    <source>
        <dbReference type="PROSITE" id="PS51284"/>
    </source>
</evidence>
<dbReference type="PANTHER" id="PTHR12936">
    <property type="entry name" value="ANAPHASE-PROMOTING COMPLEX 10"/>
    <property type="match status" value="1"/>
</dbReference>
<protein>
    <recommendedName>
        <fullName evidence="2">Anaphase-promoting complex subunit 10</fullName>
    </recommendedName>
</protein>
<proteinExistence type="inferred from homology"/>
<dbReference type="InterPro" id="IPR016901">
    <property type="entry name" value="APC10/Doc1"/>
</dbReference>
<dbReference type="InterPro" id="IPR004939">
    <property type="entry name" value="APC_su10/DOC_dom"/>
</dbReference>
<dbReference type="Pfam" id="PF03256">
    <property type="entry name" value="ANAPC10"/>
    <property type="match status" value="1"/>
</dbReference>
<dbReference type="SMART" id="SM01337">
    <property type="entry name" value="APC10"/>
    <property type="match status" value="1"/>
</dbReference>